<dbReference type="EMBL" id="JANPWB010000015">
    <property type="protein sequence ID" value="KAJ1092093.1"/>
    <property type="molecule type" value="Genomic_DNA"/>
</dbReference>
<evidence type="ECO:0000313" key="2">
    <source>
        <dbReference type="EMBL" id="KAJ1092093.1"/>
    </source>
</evidence>
<protein>
    <submittedName>
        <fullName evidence="2">Uncharacterized protein</fullName>
    </submittedName>
</protein>
<accession>A0AAV7LM52</accession>
<dbReference type="AlphaFoldDB" id="A0AAV7LM52"/>
<evidence type="ECO:0000256" key="1">
    <source>
        <dbReference type="SAM" id="MobiDB-lite"/>
    </source>
</evidence>
<evidence type="ECO:0000313" key="3">
    <source>
        <dbReference type="Proteomes" id="UP001066276"/>
    </source>
</evidence>
<dbReference type="Proteomes" id="UP001066276">
    <property type="component" value="Chromosome 11"/>
</dbReference>
<feature type="non-terminal residue" evidence="2">
    <location>
        <position position="86"/>
    </location>
</feature>
<organism evidence="2 3">
    <name type="scientific">Pleurodeles waltl</name>
    <name type="common">Iberian ribbed newt</name>
    <dbReference type="NCBI Taxonomy" id="8319"/>
    <lineage>
        <taxon>Eukaryota</taxon>
        <taxon>Metazoa</taxon>
        <taxon>Chordata</taxon>
        <taxon>Craniata</taxon>
        <taxon>Vertebrata</taxon>
        <taxon>Euteleostomi</taxon>
        <taxon>Amphibia</taxon>
        <taxon>Batrachia</taxon>
        <taxon>Caudata</taxon>
        <taxon>Salamandroidea</taxon>
        <taxon>Salamandridae</taxon>
        <taxon>Pleurodelinae</taxon>
        <taxon>Pleurodeles</taxon>
    </lineage>
</organism>
<keyword evidence="3" id="KW-1185">Reference proteome</keyword>
<feature type="non-terminal residue" evidence="2">
    <location>
        <position position="1"/>
    </location>
</feature>
<comment type="caution">
    <text evidence="2">The sequence shown here is derived from an EMBL/GenBank/DDBJ whole genome shotgun (WGS) entry which is preliminary data.</text>
</comment>
<sequence>SLCIAQIRHRARVLPLPDLSLDSNDLRYEGHTPSQEASSTRRQQSLPQHHSTLRRRPHDAGTQHTDVGEGPSFFGGLEASMLKVQR</sequence>
<proteinExistence type="predicted"/>
<name>A0AAV7LM52_PLEWA</name>
<feature type="compositionally biased region" description="Polar residues" evidence="1">
    <location>
        <begin position="32"/>
        <end position="50"/>
    </location>
</feature>
<reference evidence="2" key="1">
    <citation type="journal article" date="2022" name="bioRxiv">
        <title>Sequencing and chromosome-scale assembly of the giantPleurodeles waltlgenome.</title>
        <authorList>
            <person name="Brown T."/>
            <person name="Elewa A."/>
            <person name="Iarovenko S."/>
            <person name="Subramanian E."/>
            <person name="Araus A.J."/>
            <person name="Petzold A."/>
            <person name="Susuki M."/>
            <person name="Suzuki K.-i.T."/>
            <person name="Hayashi T."/>
            <person name="Toyoda A."/>
            <person name="Oliveira C."/>
            <person name="Osipova E."/>
            <person name="Leigh N.D."/>
            <person name="Simon A."/>
            <person name="Yun M.H."/>
        </authorList>
    </citation>
    <scope>NUCLEOTIDE SEQUENCE</scope>
    <source>
        <strain evidence="2">20211129_DDA</strain>
        <tissue evidence="2">Liver</tissue>
    </source>
</reference>
<feature type="region of interest" description="Disordered" evidence="1">
    <location>
        <begin position="18"/>
        <end position="86"/>
    </location>
</feature>
<gene>
    <name evidence="2" type="ORF">NDU88_005207</name>
</gene>